<reference evidence="2" key="1">
    <citation type="journal article" date="2023" name="G3 (Bethesda)">
        <title>Genome assembly and association tests identify interacting loci associated with vigor, precocity, and sex in interspecific pistachio rootstocks.</title>
        <authorList>
            <person name="Palmer W."/>
            <person name="Jacygrad E."/>
            <person name="Sagayaradj S."/>
            <person name="Cavanaugh K."/>
            <person name="Han R."/>
            <person name="Bertier L."/>
            <person name="Beede B."/>
            <person name="Kafkas S."/>
            <person name="Golino D."/>
            <person name="Preece J."/>
            <person name="Michelmore R."/>
        </authorList>
    </citation>
    <scope>NUCLEOTIDE SEQUENCE [LARGE SCALE GENOMIC DNA]</scope>
</reference>
<dbReference type="Proteomes" id="UP001163603">
    <property type="component" value="Chromosome 6"/>
</dbReference>
<comment type="caution">
    <text evidence="1">The sequence shown here is derived from an EMBL/GenBank/DDBJ whole genome shotgun (WGS) entry which is preliminary data.</text>
</comment>
<evidence type="ECO:0000313" key="1">
    <source>
        <dbReference type="EMBL" id="KAJ0038912.1"/>
    </source>
</evidence>
<keyword evidence="2" id="KW-1185">Reference proteome</keyword>
<sequence>MSKRPPPDPVAVLRGHRASVMDVCFHCTKPILFSGSTDGELRIWDVVQHRTISSAWVHSAAHGILCVASSRFNGANKVISQGRDGTVKCWDIENGDLSRIPSLTIKTNSYHFCKLSMVKKPCAIANQVEGPSHFYEREVRETGDVESLHEGGKAIGCQIQCFLFHEKQSNNVWVKDLHILELLEISLIQSSIYCINSVYLSLYNFIYDAHAEGPKCVAIAGEQSSEVEIWNLNTAERCARLFESCSGVSSNVTTKGRGMCMAVQAYLPPNSEGCINVLAGFEDGSMLLWDVRNPGTPLTSVKFHSEPVLSLCIDGSCNGGISGAADQNIIMFNLDHSTGSCVMKKEISLERPGISGTSIRPDGKIAATAGWDHRVRIYNYRKGNALAILKYHHAMCNAVSFSTDCKLMASSSEDTTVALWDLYPPQS</sequence>
<proteinExistence type="predicted"/>
<evidence type="ECO:0000313" key="2">
    <source>
        <dbReference type="Proteomes" id="UP001163603"/>
    </source>
</evidence>
<name>A0ACC0YMY7_9ROSI</name>
<gene>
    <name evidence="1" type="ORF">Pint_23174</name>
</gene>
<accession>A0ACC0YMY7</accession>
<organism evidence="1 2">
    <name type="scientific">Pistacia integerrima</name>
    <dbReference type="NCBI Taxonomy" id="434235"/>
    <lineage>
        <taxon>Eukaryota</taxon>
        <taxon>Viridiplantae</taxon>
        <taxon>Streptophyta</taxon>
        <taxon>Embryophyta</taxon>
        <taxon>Tracheophyta</taxon>
        <taxon>Spermatophyta</taxon>
        <taxon>Magnoliopsida</taxon>
        <taxon>eudicotyledons</taxon>
        <taxon>Gunneridae</taxon>
        <taxon>Pentapetalae</taxon>
        <taxon>rosids</taxon>
        <taxon>malvids</taxon>
        <taxon>Sapindales</taxon>
        <taxon>Anacardiaceae</taxon>
        <taxon>Pistacia</taxon>
    </lineage>
</organism>
<dbReference type="EMBL" id="CM047741">
    <property type="protein sequence ID" value="KAJ0038912.1"/>
    <property type="molecule type" value="Genomic_DNA"/>
</dbReference>
<protein>
    <submittedName>
        <fullName evidence="1">Uncharacterized protein</fullName>
    </submittedName>
</protein>